<dbReference type="SUPFAM" id="SSF52540">
    <property type="entry name" value="P-loop containing nucleoside triphosphate hydrolases"/>
    <property type="match status" value="1"/>
</dbReference>
<dbReference type="Pfam" id="PF17207">
    <property type="entry name" value="MCM_OB"/>
    <property type="match status" value="1"/>
</dbReference>
<name>A0A315XN41_9EURY</name>
<dbReference type="Pfam" id="PF17855">
    <property type="entry name" value="MCM_lid"/>
    <property type="match status" value="1"/>
</dbReference>
<dbReference type="PANTHER" id="PTHR11630:SF66">
    <property type="entry name" value="DNA REPLICATION LICENSING FACTOR MCM4"/>
    <property type="match status" value="1"/>
</dbReference>
<gene>
    <name evidence="8" type="ORF">MBBTH_18660</name>
</gene>
<dbReference type="PRINTS" id="PR01657">
    <property type="entry name" value="MCMFAMILY"/>
</dbReference>
<evidence type="ECO:0000256" key="4">
    <source>
        <dbReference type="ARBA" id="ARBA00022840"/>
    </source>
</evidence>
<dbReference type="PROSITE" id="PS50051">
    <property type="entry name" value="MCM_2"/>
    <property type="match status" value="1"/>
</dbReference>
<dbReference type="InterPro" id="IPR012340">
    <property type="entry name" value="NA-bd_OB-fold"/>
</dbReference>
<organism evidence="8 9">
    <name type="scientific">Methanobrevibacter thaueri</name>
    <dbReference type="NCBI Taxonomy" id="190975"/>
    <lineage>
        <taxon>Archaea</taxon>
        <taxon>Methanobacteriati</taxon>
        <taxon>Methanobacteriota</taxon>
        <taxon>Methanomada group</taxon>
        <taxon>Methanobacteria</taxon>
        <taxon>Methanobacteriales</taxon>
        <taxon>Methanobacteriaceae</taxon>
        <taxon>Methanobrevibacter</taxon>
    </lineage>
</organism>
<dbReference type="InterPro" id="IPR031327">
    <property type="entry name" value="MCM"/>
</dbReference>
<dbReference type="InterPro" id="IPR041562">
    <property type="entry name" value="MCM_lid"/>
</dbReference>
<reference evidence="8 9" key="1">
    <citation type="submission" date="2017-03" db="EMBL/GenBank/DDBJ databases">
        <title>Genome sequence of Methanobrevibacter thaueri.</title>
        <authorList>
            <person name="Poehlein A."/>
            <person name="Seedorf H."/>
            <person name="Daniel R."/>
        </authorList>
    </citation>
    <scope>NUCLEOTIDE SEQUENCE [LARGE SCALE GENOMIC DNA]</scope>
    <source>
        <strain evidence="8 9">DSM 11995</strain>
    </source>
</reference>
<evidence type="ECO:0000313" key="9">
    <source>
        <dbReference type="Proteomes" id="UP000251717"/>
    </source>
</evidence>
<keyword evidence="2" id="KW-0235">DNA replication</keyword>
<keyword evidence="3 6" id="KW-0547">Nucleotide-binding</keyword>
<dbReference type="AlphaFoldDB" id="A0A315XN41"/>
<dbReference type="RefSeq" id="WP_116592760.1">
    <property type="nucleotide sequence ID" value="NZ_MZGS01000028.1"/>
</dbReference>
<dbReference type="GO" id="GO:0042555">
    <property type="term" value="C:MCM complex"/>
    <property type="evidence" value="ECO:0007669"/>
    <property type="project" value="TreeGrafter"/>
</dbReference>
<dbReference type="Gene3D" id="3.40.50.300">
    <property type="entry name" value="P-loop containing nucleotide triphosphate hydrolases"/>
    <property type="match status" value="1"/>
</dbReference>
<dbReference type="SUPFAM" id="SSF50249">
    <property type="entry name" value="Nucleic acid-binding proteins"/>
    <property type="match status" value="1"/>
</dbReference>
<dbReference type="PANTHER" id="PTHR11630">
    <property type="entry name" value="DNA REPLICATION LICENSING FACTOR MCM FAMILY MEMBER"/>
    <property type="match status" value="1"/>
</dbReference>
<dbReference type="InterPro" id="IPR033762">
    <property type="entry name" value="MCM_OB"/>
</dbReference>
<dbReference type="GO" id="GO:0005524">
    <property type="term" value="F:ATP binding"/>
    <property type="evidence" value="ECO:0007669"/>
    <property type="project" value="UniProtKB-KW"/>
</dbReference>
<dbReference type="Gene3D" id="2.40.50.140">
    <property type="entry name" value="Nucleic acid-binding proteins"/>
    <property type="match status" value="1"/>
</dbReference>
<accession>A0A315XN41</accession>
<dbReference type="InterPro" id="IPR027417">
    <property type="entry name" value="P-loop_NTPase"/>
</dbReference>
<protein>
    <submittedName>
        <fullName evidence="8">MCM2/3/5 family protein</fullName>
    </submittedName>
</protein>
<dbReference type="GO" id="GO:0006260">
    <property type="term" value="P:DNA replication"/>
    <property type="evidence" value="ECO:0007669"/>
    <property type="project" value="UniProtKB-KW"/>
</dbReference>
<dbReference type="Proteomes" id="UP000251717">
    <property type="component" value="Unassembled WGS sequence"/>
</dbReference>
<dbReference type="SMART" id="SM00350">
    <property type="entry name" value="MCM"/>
    <property type="match status" value="1"/>
</dbReference>
<evidence type="ECO:0000259" key="7">
    <source>
        <dbReference type="PROSITE" id="PS50051"/>
    </source>
</evidence>
<dbReference type="GO" id="GO:0003697">
    <property type="term" value="F:single-stranded DNA binding"/>
    <property type="evidence" value="ECO:0007669"/>
    <property type="project" value="TreeGrafter"/>
</dbReference>
<evidence type="ECO:0000256" key="5">
    <source>
        <dbReference type="ARBA" id="ARBA00023125"/>
    </source>
</evidence>
<evidence type="ECO:0000256" key="6">
    <source>
        <dbReference type="RuleBase" id="RU004070"/>
    </source>
</evidence>
<dbReference type="InterPro" id="IPR001208">
    <property type="entry name" value="MCM_dom"/>
</dbReference>
<keyword evidence="4 6" id="KW-0067">ATP-binding</keyword>
<feature type="domain" description="MCM C-terminal AAA(+) ATPase" evidence="7">
    <location>
        <begin position="267"/>
        <end position="476"/>
    </location>
</feature>
<dbReference type="EMBL" id="MZGS01000028">
    <property type="protein sequence ID" value="PWB85267.1"/>
    <property type="molecule type" value="Genomic_DNA"/>
</dbReference>
<dbReference type="Pfam" id="PF00493">
    <property type="entry name" value="MCM"/>
    <property type="match status" value="1"/>
</dbReference>
<evidence type="ECO:0000256" key="2">
    <source>
        <dbReference type="ARBA" id="ARBA00022705"/>
    </source>
</evidence>
<comment type="similarity">
    <text evidence="1 6">Belongs to the MCM family.</text>
</comment>
<keyword evidence="5 6" id="KW-0238">DNA-binding</keyword>
<dbReference type="GO" id="GO:0017116">
    <property type="term" value="F:single-stranded DNA helicase activity"/>
    <property type="evidence" value="ECO:0007669"/>
    <property type="project" value="TreeGrafter"/>
</dbReference>
<keyword evidence="9" id="KW-1185">Reference proteome</keyword>
<proteinExistence type="inferred from homology"/>
<evidence type="ECO:0000256" key="1">
    <source>
        <dbReference type="ARBA" id="ARBA00008010"/>
    </source>
</evidence>
<evidence type="ECO:0000256" key="3">
    <source>
        <dbReference type="ARBA" id="ARBA00022741"/>
    </source>
</evidence>
<sequence>MASGKALLKKYIKDNHSEEIEKLKSQNKQCKVSIDYESLNQFLIEQSGKDFWKHQIYEFIDQMEEIFNTGNVALKFMNVPERDNLHDLDATSNNKWISTRAMIKNITDVRVDLKQACYICRECGTINLVNINDPNQAEVIPKFCKNNQCAGTSKSMFFDKDSSIYRNYRLLKLEEPLELRGGGSTREFKAIVLDYLASPFHNLKVGDVVNVTGIFKIEPRKVKGRSDGHEFIIHIHNITPVDDVFEDSRISEEDVKEIINLSKQDNIFELLWHSLAPEVYGYDMIKKGLILQLFEGNRPLNDSFKSSMMDRWTIHVLLIGDPGIGKSQLIQSMKMRAPKNITISGTNTSQAGLTVSTVKDELTGTWTMEAGATVLADTGVLCIDEYDKLSPSAQKSLNEPMEQSSVSSAKAGLVQVMSARTSILAGANPKYSKFDPYKLYRDQLDIPESNLSRFDLIFVLTDEVDKEKDSKLADALLNKDFILDESEILDIDLFKKYITWMKANCFPVLSKDAKILLREFYVNTRKTALETSDGKPITPRDLKALERLTIARAKCEYRQEATITDAIEAIDIYKEALSGLGLTLATAGALHGIHSQDELNVISDMENMIKSNIAIEGMPLSAESLRHLEMECGMLCHEKGINREGIFDIAYSNVKKSL</sequence>
<evidence type="ECO:0000313" key="8">
    <source>
        <dbReference type="EMBL" id="PWB85267.1"/>
    </source>
</evidence>
<dbReference type="Gene3D" id="2.20.28.10">
    <property type="match status" value="1"/>
</dbReference>
<comment type="caution">
    <text evidence="8">The sequence shown here is derived from an EMBL/GenBank/DDBJ whole genome shotgun (WGS) entry which is preliminary data.</text>
</comment>
<dbReference type="OrthoDB" id="6747at2157"/>